<dbReference type="InterPro" id="IPR013237">
    <property type="entry name" value="Phage_T7_Gp4_N"/>
</dbReference>
<dbReference type="GO" id="GO:0005524">
    <property type="term" value="F:ATP binding"/>
    <property type="evidence" value="ECO:0007669"/>
    <property type="project" value="UniProtKB-KW"/>
</dbReference>
<evidence type="ECO:0000256" key="2">
    <source>
        <dbReference type="ARBA" id="ARBA00022515"/>
    </source>
</evidence>
<dbReference type="InterPro" id="IPR036390">
    <property type="entry name" value="WH_DNA-bd_sf"/>
</dbReference>
<dbReference type="GO" id="GO:1990077">
    <property type="term" value="C:primosome complex"/>
    <property type="evidence" value="ECO:0007669"/>
    <property type="project" value="UniProtKB-KW"/>
</dbReference>
<dbReference type="RefSeq" id="WP_120134558.1">
    <property type="nucleotide sequence ID" value="NZ_RAHH01000030.1"/>
</dbReference>
<dbReference type="EMBL" id="RAHH01000030">
    <property type="protein sequence ID" value="RJT39133.1"/>
    <property type="molecule type" value="Genomic_DNA"/>
</dbReference>
<dbReference type="SMART" id="SM00778">
    <property type="entry name" value="Prim_Zn_Ribbon"/>
    <property type="match status" value="1"/>
</dbReference>
<keyword evidence="4" id="KW-0548">Nucleotidyltransferase</keyword>
<dbReference type="Pfam" id="PF03288">
    <property type="entry name" value="Pox_D5"/>
    <property type="match status" value="1"/>
</dbReference>
<dbReference type="SUPFAM" id="SSF46785">
    <property type="entry name" value="Winged helix' DNA-binding domain"/>
    <property type="match status" value="1"/>
</dbReference>
<dbReference type="GO" id="GO:0003677">
    <property type="term" value="F:DNA binding"/>
    <property type="evidence" value="ECO:0007669"/>
    <property type="project" value="InterPro"/>
</dbReference>
<dbReference type="SUPFAM" id="SSF57783">
    <property type="entry name" value="Zinc beta-ribbon"/>
    <property type="match status" value="1"/>
</dbReference>
<dbReference type="Gene3D" id="3.40.50.300">
    <property type="entry name" value="P-loop containing nucleotide triphosphate hydrolases"/>
    <property type="match status" value="1"/>
</dbReference>
<keyword evidence="6" id="KW-0547">Nucleotide-binding</keyword>
<dbReference type="GO" id="GO:0006269">
    <property type="term" value="P:DNA replication, synthesis of primer"/>
    <property type="evidence" value="ECO:0007669"/>
    <property type="project" value="UniProtKB-KW"/>
</dbReference>
<dbReference type="Pfam" id="PF08706">
    <property type="entry name" value="D5_N"/>
    <property type="match status" value="1"/>
</dbReference>
<dbReference type="InterPro" id="IPR036388">
    <property type="entry name" value="WH-like_DNA-bd_sf"/>
</dbReference>
<sequence length="778" mass="85483">MTQMIVQNTVSAAKGRWPQLLSALGINVAPHGHHSPCPVCGGKDRFRFDNREGRGTWICNQCGAGDGLNLVERKLDISVKEAAVKVAEILGEVQPLAVHHDEAAEQKQKDNARHRAAGQAKALVNAARKAAGNAYLKNKGWPDKEALNLQGSGLHVGGIDFAAGDLVIPLYDLSGHLVNAQLINGAGKKCTLAGGQVTGAAHHFEGNDNTVIWMAEGYATGLTIHALTGETVYVTMGANNFPHLAECLREKYPDALLLMAADNDENGTGQKKAKEAANLVNGKVAIPLIAGDWNDVFMQEGRDKALEQLRAFTQQSPKSPFETVSDADLKAMSQSEKCELLIVHYEHRLAMPPVGEDLCRYEEGAWQVLPHRILSREIAALFQKAQAPFSAPLISGMIETLKLMVPEMSKPARHLIGFRNGVFDTRTGIFSSHRKDNWLRTVNSVDYSQAKQGENLAEHAPHFWQWLTRAANQQSEKQERILAALFMVLANRYDWQLFLEVTGPGGSGKSVMAAIARMLAGNDNTTSASIETLESSRERASLVGYSLIILPDQEKWSGDGAGIKAITGGDAVAIDPKYRDAYSAHIPAVILAVNNNPMQFSDRSGGVSRRRVIITFPEVISAKERDPKLIEKIEGELAVIVRHLMERFAEPGEARALLEEQQNSDEALEIKRSSDSLVDFCGYLLAVPSPSGLYMGNGNIRPSNPRKYLYHAYLSFMEARGHQHPITLSHFGKFIPQTMKEYEIEFLKRKTNQGVQTNLILNADCEADWLPKSDINRV</sequence>
<dbReference type="InterPro" id="IPR051620">
    <property type="entry name" value="ORF904-like_C"/>
</dbReference>
<comment type="caution">
    <text evidence="12">The sequence shown here is derived from an EMBL/GenBank/DDBJ whole genome shotgun (WGS) entry which is preliminary data.</text>
</comment>
<dbReference type="Gene3D" id="1.10.10.10">
    <property type="entry name" value="Winged helix-like DNA-binding domain superfamily/Winged helix DNA-binding domain"/>
    <property type="match status" value="1"/>
</dbReference>
<reference evidence="12 13" key="1">
    <citation type="submission" date="2018-09" db="EMBL/GenBank/DDBJ databases">
        <authorList>
            <person name="Le Fleche-Mateos A."/>
        </authorList>
    </citation>
    <scope>NUCLEOTIDE SEQUENCE [LARGE SCALE GENOMIC DNA]</scope>
    <source>
        <strain evidence="12 13">DSM 27399</strain>
    </source>
</reference>
<dbReference type="PANTHER" id="PTHR35372">
    <property type="entry name" value="ATP BINDING PROTEIN-RELATED"/>
    <property type="match status" value="1"/>
</dbReference>
<keyword evidence="9" id="KW-0067">ATP-binding</keyword>
<dbReference type="InterPro" id="IPR014015">
    <property type="entry name" value="Helicase_SF3_DNA-vir"/>
</dbReference>
<dbReference type="GO" id="GO:0004386">
    <property type="term" value="F:helicase activity"/>
    <property type="evidence" value="ECO:0007669"/>
    <property type="project" value="UniProtKB-KW"/>
</dbReference>
<dbReference type="GO" id="GO:0016779">
    <property type="term" value="F:nucleotidyltransferase activity"/>
    <property type="evidence" value="ECO:0007669"/>
    <property type="project" value="UniProtKB-KW"/>
</dbReference>
<evidence type="ECO:0000256" key="5">
    <source>
        <dbReference type="ARBA" id="ARBA00022705"/>
    </source>
</evidence>
<dbReference type="Pfam" id="PF08273">
    <property type="entry name" value="Zn_Ribbon_Prim"/>
    <property type="match status" value="1"/>
</dbReference>
<evidence type="ECO:0000256" key="10">
    <source>
        <dbReference type="ARBA" id="ARBA00023163"/>
    </source>
</evidence>
<accession>A0A419N3U6</accession>
<dbReference type="SMART" id="SM00493">
    <property type="entry name" value="TOPRIM"/>
    <property type="match status" value="1"/>
</dbReference>
<dbReference type="OrthoDB" id="784829at2"/>
<dbReference type="GO" id="GO:0000428">
    <property type="term" value="C:DNA-directed RNA polymerase complex"/>
    <property type="evidence" value="ECO:0007669"/>
    <property type="project" value="UniProtKB-KW"/>
</dbReference>
<dbReference type="InterPro" id="IPR014818">
    <property type="entry name" value="Phage/plasmid_primase_P4_C"/>
</dbReference>
<keyword evidence="5" id="KW-0235">DNA replication</keyword>
<dbReference type="InterPro" id="IPR006171">
    <property type="entry name" value="TOPRIM_dom"/>
</dbReference>
<dbReference type="PROSITE" id="PS51206">
    <property type="entry name" value="SF3_HELICASE_1"/>
    <property type="match status" value="1"/>
</dbReference>
<dbReference type="Pfam" id="PF13362">
    <property type="entry name" value="Toprim_3"/>
    <property type="match status" value="1"/>
</dbReference>
<protein>
    <submittedName>
        <fullName evidence="12">DNA primase</fullName>
    </submittedName>
</protein>
<dbReference type="Pfam" id="PF19263">
    <property type="entry name" value="DUF5906"/>
    <property type="match status" value="1"/>
</dbReference>
<name>A0A419N3U6_9GAMM</name>
<dbReference type="PANTHER" id="PTHR35372:SF2">
    <property type="entry name" value="SF3 HELICASE DOMAIN-CONTAINING PROTEIN"/>
    <property type="match status" value="1"/>
</dbReference>
<dbReference type="InterPro" id="IPR027417">
    <property type="entry name" value="P-loop_NTPase"/>
</dbReference>
<keyword evidence="3" id="KW-0808">Transferase</keyword>
<dbReference type="InterPro" id="IPR045455">
    <property type="entry name" value="NrS-1_pol-like_helicase"/>
</dbReference>
<dbReference type="CDD" id="cd01029">
    <property type="entry name" value="TOPRIM_primases"/>
    <property type="match status" value="1"/>
</dbReference>
<evidence type="ECO:0000313" key="12">
    <source>
        <dbReference type="EMBL" id="RJT39133.1"/>
    </source>
</evidence>
<dbReference type="InterPro" id="IPR036977">
    <property type="entry name" value="DNA_primase_Znf_CHC2"/>
</dbReference>
<dbReference type="GO" id="GO:0008270">
    <property type="term" value="F:zinc ion binding"/>
    <property type="evidence" value="ECO:0007669"/>
    <property type="project" value="InterPro"/>
</dbReference>
<proteinExistence type="predicted"/>
<evidence type="ECO:0000256" key="9">
    <source>
        <dbReference type="ARBA" id="ARBA00022840"/>
    </source>
</evidence>
<evidence type="ECO:0000256" key="3">
    <source>
        <dbReference type="ARBA" id="ARBA00022679"/>
    </source>
</evidence>
<evidence type="ECO:0000256" key="7">
    <source>
        <dbReference type="ARBA" id="ARBA00022801"/>
    </source>
</evidence>
<gene>
    <name evidence="12" type="ORF">D6C13_20760</name>
</gene>
<evidence type="ECO:0000256" key="4">
    <source>
        <dbReference type="ARBA" id="ARBA00022695"/>
    </source>
</evidence>
<organism evidence="12 13">
    <name type="scientific">Rahnella woolbedingensis</name>
    <dbReference type="NCBI Taxonomy" id="1510574"/>
    <lineage>
        <taxon>Bacteria</taxon>
        <taxon>Pseudomonadati</taxon>
        <taxon>Pseudomonadota</taxon>
        <taxon>Gammaproteobacteria</taxon>
        <taxon>Enterobacterales</taxon>
        <taxon>Yersiniaceae</taxon>
        <taxon>Rahnella</taxon>
    </lineage>
</organism>
<feature type="domain" description="SF3 helicase" evidence="11">
    <location>
        <begin position="476"/>
        <end position="629"/>
    </location>
</feature>
<dbReference type="Gene3D" id="3.90.580.10">
    <property type="entry name" value="Zinc finger, CHC2-type domain"/>
    <property type="match status" value="1"/>
</dbReference>
<dbReference type="SMART" id="SM00885">
    <property type="entry name" value="D5_N"/>
    <property type="match status" value="1"/>
</dbReference>
<keyword evidence="8" id="KW-0347">Helicase</keyword>
<keyword evidence="1" id="KW-0240">DNA-directed RNA polymerase</keyword>
<evidence type="ECO:0000256" key="1">
    <source>
        <dbReference type="ARBA" id="ARBA00022478"/>
    </source>
</evidence>
<keyword evidence="7" id="KW-0378">Hydrolase</keyword>
<dbReference type="SUPFAM" id="SSF52540">
    <property type="entry name" value="P-loop containing nucleoside triphosphate hydrolases"/>
    <property type="match status" value="1"/>
</dbReference>
<evidence type="ECO:0000313" key="13">
    <source>
        <dbReference type="Proteomes" id="UP000284908"/>
    </source>
</evidence>
<evidence type="ECO:0000256" key="6">
    <source>
        <dbReference type="ARBA" id="ARBA00022741"/>
    </source>
</evidence>
<dbReference type="InterPro" id="IPR034154">
    <property type="entry name" value="TOPRIM_DnaG/twinkle"/>
</dbReference>
<dbReference type="InterPro" id="IPR004968">
    <property type="entry name" value="DNA_primase/NTPase_C"/>
</dbReference>
<dbReference type="AlphaFoldDB" id="A0A419N3U6"/>
<keyword evidence="2" id="KW-0639">Primosome</keyword>
<dbReference type="Proteomes" id="UP000284908">
    <property type="component" value="Unassembled WGS sequence"/>
</dbReference>
<keyword evidence="10" id="KW-0804">Transcription</keyword>
<evidence type="ECO:0000256" key="8">
    <source>
        <dbReference type="ARBA" id="ARBA00022806"/>
    </source>
</evidence>
<dbReference type="GO" id="GO:0016787">
    <property type="term" value="F:hydrolase activity"/>
    <property type="evidence" value="ECO:0007669"/>
    <property type="project" value="UniProtKB-KW"/>
</dbReference>
<keyword evidence="13" id="KW-1185">Reference proteome</keyword>
<evidence type="ECO:0000259" key="11">
    <source>
        <dbReference type="PROSITE" id="PS51206"/>
    </source>
</evidence>